<evidence type="ECO:0000313" key="4">
    <source>
        <dbReference type="WBParaSite" id="nOo.2.0.1.t04414-RA"/>
    </source>
</evidence>
<proteinExistence type="predicted"/>
<evidence type="ECO:0000259" key="1">
    <source>
        <dbReference type="Pfam" id="PF14214"/>
    </source>
</evidence>
<accession>A0A182E8Q8</accession>
<dbReference type="OrthoDB" id="1900198at2759"/>
<protein>
    <submittedName>
        <fullName evidence="4">Helitron_like_N domain-containing protein</fullName>
    </submittedName>
</protein>
<gene>
    <name evidence="2" type="ORF">NOO_LOCUS4414</name>
</gene>
<dbReference type="STRING" id="42157.A0A182E8Q8"/>
<dbReference type="Proteomes" id="UP000271087">
    <property type="component" value="Unassembled WGS sequence"/>
</dbReference>
<name>A0A182E8Q8_ONCOC</name>
<dbReference type="WBParaSite" id="nOo.2.0.1.t04414-RA">
    <property type="protein sequence ID" value="nOo.2.0.1.t04414-RA"/>
    <property type="gene ID" value="nOo.2.0.1.g04414"/>
</dbReference>
<sequence length="256" mass="29509">MPSDIHKTAIHVDKTPAEEHALRFNALTTDEVANIMKYRLMIRENEDNHILKCHQLFQQYNVDMYAKIETERFIFIRLNQIKLRSEEYTHLRDSVINHSKTTKVGRLTILPFSYAGSPRHLHEYAQDAIADTTARTAIENRRANYHVAKYQPGKILQPHAACSKKNMSNVVEATILAETFKGEDVLIPRILMIPTDLRFQFKRLQFAIQSPFAFIINEARGQSLELCGLDLDTECFSHGQLYVACCRTGKPDNLYI</sequence>
<reference evidence="2 3" key="2">
    <citation type="submission" date="2018-08" db="EMBL/GenBank/DDBJ databases">
        <authorList>
            <person name="Laetsch R D."/>
            <person name="Stevens L."/>
            <person name="Kumar S."/>
            <person name="Blaxter L. M."/>
        </authorList>
    </citation>
    <scope>NUCLEOTIDE SEQUENCE [LARGE SCALE GENOMIC DNA]</scope>
</reference>
<dbReference type="AlphaFoldDB" id="A0A182E8Q8"/>
<reference evidence="4" key="1">
    <citation type="submission" date="2016-06" db="UniProtKB">
        <authorList>
            <consortium name="WormBaseParasite"/>
        </authorList>
    </citation>
    <scope>IDENTIFICATION</scope>
</reference>
<organism evidence="4">
    <name type="scientific">Onchocerca ochengi</name>
    <name type="common">Filarial nematode worm</name>
    <dbReference type="NCBI Taxonomy" id="42157"/>
    <lineage>
        <taxon>Eukaryota</taxon>
        <taxon>Metazoa</taxon>
        <taxon>Ecdysozoa</taxon>
        <taxon>Nematoda</taxon>
        <taxon>Chromadorea</taxon>
        <taxon>Rhabditida</taxon>
        <taxon>Spirurina</taxon>
        <taxon>Spiruromorpha</taxon>
        <taxon>Filarioidea</taxon>
        <taxon>Onchocercidae</taxon>
        <taxon>Onchocerca</taxon>
    </lineage>
</organism>
<dbReference type="PANTHER" id="PTHR45786:SF74">
    <property type="entry name" value="ATP-DEPENDENT DNA HELICASE"/>
    <property type="match status" value="1"/>
</dbReference>
<dbReference type="EMBL" id="UYRW01000991">
    <property type="protein sequence ID" value="VDK72957.1"/>
    <property type="molecule type" value="Genomic_DNA"/>
</dbReference>
<evidence type="ECO:0000313" key="2">
    <source>
        <dbReference type="EMBL" id="VDK72957.1"/>
    </source>
</evidence>
<keyword evidence="3" id="KW-1185">Reference proteome</keyword>
<feature type="domain" description="Helitron helicase-like" evidence="1">
    <location>
        <begin position="36"/>
        <end position="130"/>
    </location>
</feature>
<dbReference type="PANTHER" id="PTHR45786">
    <property type="entry name" value="DNA BINDING PROTEIN-LIKE"/>
    <property type="match status" value="1"/>
</dbReference>
<evidence type="ECO:0000313" key="3">
    <source>
        <dbReference type="Proteomes" id="UP000271087"/>
    </source>
</evidence>
<dbReference type="InterPro" id="IPR025476">
    <property type="entry name" value="Helitron_helicase-like"/>
</dbReference>
<dbReference type="Pfam" id="PF14214">
    <property type="entry name" value="Helitron_like_N"/>
    <property type="match status" value="1"/>
</dbReference>